<gene>
    <name evidence="1" type="ORF">P775_23605</name>
</gene>
<keyword evidence="2" id="KW-1185">Reference proteome</keyword>
<dbReference type="AlphaFoldDB" id="A0A2G8R849"/>
<comment type="caution">
    <text evidence="1">The sequence shown here is derived from an EMBL/GenBank/DDBJ whole genome shotgun (WGS) entry which is preliminary data.</text>
</comment>
<proteinExistence type="predicted"/>
<organism evidence="1 2">
    <name type="scientific">Puniceibacterium antarcticum</name>
    <dbReference type="NCBI Taxonomy" id="1206336"/>
    <lineage>
        <taxon>Bacteria</taxon>
        <taxon>Pseudomonadati</taxon>
        <taxon>Pseudomonadota</taxon>
        <taxon>Alphaproteobacteria</taxon>
        <taxon>Rhodobacterales</taxon>
        <taxon>Paracoccaceae</taxon>
        <taxon>Puniceibacterium</taxon>
    </lineage>
</organism>
<protein>
    <submittedName>
        <fullName evidence="1">Uncharacterized protein</fullName>
    </submittedName>
</protein>
<evidence type="ECO:0000313" key="1">
    <source>
        <dbReference type="EMBL" id="PIL17683.1"/>
    </source>
</evidence>
<evidence type="ECO:0000313" key="2">
    <source>
        <dbReference type="Proteomes" id="UP000231259"/>
    </source>
</evidence>
<sequence>MDDTAFHIPQQDLFQDVSRIGTAKKSDLPDLKRAMA</sequence>
<reference evidence="1 2" key="1">
    <citation type="submission" date="2013-09" db="EMBL/GenBank/DDBJ databases">
        <title>Genome sequencing of Phaeobacter antarcticus sp. nov. SM1211.</title>
        <authorList>
            <person name="Zhang X.-Y."/>
            <person name="Liu C."/>
            <person name="Chen X.-L."/>
            <person name="Xie B.-B."/>
            <person name="Qin Q.-L."/>
            <person name="Rong J.-C."/>
            <person name="Zhang Y.-Z."/>
        </authorList>
    </citation>
    <scope>NUCLEOTIDE SEQUENCE [LARGE SCALE GENOMIC DNA]</scope>
    <source>
        <strain evidence="1 2">SM1211</strain>
    </source>
</reference>
<name>A0A2G8R849_9RHOB</name>
<dbReference type="Proteomes" id="UP000231259">
    <property type="component" value="Unassembled WGS sequence"/>
</dbReference>
<dbReference type="EMBL" id="AWWI01000161">
    <property type="protein sequence ID" value="PIL17683.1"/>
    <property type="molecule type" value="Genomic_DNA"/>
</dbReference>
<accession>A0A2G8R849</accession>